<dbReference type="GO" id="GO:0016491">
    <property type="term" value="F:oxidoreductase activity"/>
    <property type="evidence" value="ECO:0007669"/>
    <property type="project" value="UniProtKB-KW"/>
</dbReference>
<keyword evidence="7" id="KW-0378">Hydrolase</keyword>
<dbReference type="Gene3D" id="3.40.50.1820">
    <property type="entry name" value="alpha/beta hydrolase"/>
    <property type="match status" value="1"/>
</dbReference>
<dbReference type="Pfam" id="PF00561">
    <property type="entry name" value="Abhydrolase_1"/>
    <property type="match status" value="1"/>
</dbReference>
<comment type="similarity">
    <text evidence="2">Belongs to the GMC oxidoreductase family.</text>
</comment>
<keyword evidence="5" id="KW-0560">Oxidoreductase</keyword>
<feature type="domain" description="AB hydrolase-1" evidence="6">
    <location>
        <begin position="46"/>
        <end position="184"/>
    </location>
</feature>
<dbReference type="PANTHER" id="PTHR47470:SF1">
    <property type="entry name" value="FAD-DEPENDENT OXIDOREDUCTASE 2 FAD BINDING DOMAIN-CONTAINING PROTEIN"/>
    <property type="match status" value="1"/>
</dbReference>
<dbReference type="STRING" id="1075417.SAMN05421823_10473"/>
<keyword evidence="3" id="KW-0285">Flavoprotein</keyword>
<reference evidence="7 8" key="1">
    <citation type="submission" date="2016-10" db="EMBL/GenBank/DDBJ databases">
        <authorList>
            <person name="de Groot N.N."/>
        </authorList>
    </citation>
    <scope>NUCLEOTIDE SEQUENCE [LARGE SCALE GENOMIC DNA]</scope>
    <source>
        <strain evidence="7 8">DSM 25186</strain>
    </source>
</reference>
<evidence type="ECO:0000256" key="4">
    <source>
        <dbReference type="ARBA" id="ARBA00022827"/>
    </source>
</evidence>
<proteinExistence type="inferred from homology"/>
<sequence>MMKALEVDAPFEKTRYKERRVPFRAGDGVRGQLTQLQGPQKPSRGPVMLVHGAGVRSNIFRPPVRQTLVDMLVAHGYDVWLEDWRASINLLPTPWTLDEAARYDHPAAVKKIVEETGWSEVKAIIHCQGSTSFTMSALAGLVPEVKTIVSNAVSLHPVVPHWSSFKINWAIPLVKQFSAYLNPQWGRHAPTPFAKAINGLVKLTHHECTNNVCRQVSFTYGSGTPALWRHENLNDATHTWLEDEFAAVPIRFYEQMRACLRAGHLVSLGDVEGLPHDFTTTPLQTDARFALFAGAHNRCFLPESQARTFHFLNRLRPDYHTFHLLPDYSHLDVFMGKHAWRDVFPLMLQELEK</sequence>
<evidence type="ECO:0000313" key="7">
    <source>
        <dbReference type="EMBL" id="SDK98692.1"/>
    </source>
</evidence>
<keyword evidence="4" id="KW-0274">FAD</keyword>
<evidence type="ECO:0000256" key="3">
    <source>
        <dbReference type="ARBA" id="ARBA00022630"/>
    </source>
</evidence>
<name>A0A1G9GDK9_9BACT</name>
<keyword evidence="8" id="KW-1185">Reference proteome</keyword>
<dbReference type="InterPro" id="IPR052542">
    <property type="entry name" value="Cholesterol_Oxidase"/>
</dbReference>
<dbReference type="AlphaFoldDB" id="A0A1G9GDK9"/>
<comment type="cofactor">
    <cofactor evidence="1">
        <name>FAD</name>
        <dbReference type="ChEBI" id="CHEBI:57692"/>
    </cofactor>
</comment>
<dbReference type="PANTHER" id="PTHR47470">
    <property type="entry name" value="CHOLESTEROL OXIDASE"/>
    <property type="match status" value="1"/>
</dbReference>
<dbReference type="InterPro" id="IPR029058">
    <property type="entry name" value="AB_hydrolase_fold"/>
</dbReference>
<dbReference type="GO" id="GO:0016787">
    <property type="term" value="F:hydrolase activity"/>
    <property type="evidence" value="ECO:0007669"/>
    <property type="project" value="UniProtKB-KW"/>
</dbReference>
<dbReference type="RefSeq" id="WP_245706034.1">
    <property type="nucleotide sequence ID" value="NZ_FNFO01000004.1"/>
</dbReference>
<accession>A0A1G9GDK9</accession>
<gene>
    <name evidence="7" type="ORF">SAMN05421823_10473</name>
</gene>
<dbReference type="InterPro" id="IPR000073">
    <property type="entry name" value="AB_hydrolase_1"/>
</dbReference>
<dbReference type="EMBL" id="FNFO01000004">
    <property type="protein sequence ID" value="SDK98692.1"/>
    <property type="molecule type" value="Genomic_DNA"/>
</dbReference>
<evidence type="ECO:0000256" key="5">
    <source>
        <dbReference type="ARBA" id="ARBA00023002"/>
    </source>
</evidence>
<organism evidence="7 8">
    <name type="scientific">Catalinimonas alkaloidigena</name>
    <dbReference type="NCBI Taxonomy" id="1075417"/>
    <lineage>
        <taxon>Bacteria</taxon>
        <taxon>Pseudomonadati</taxon>
        <taxon>Bacteroidota</taxon>
        <taxon>Cytophagia</taxon>
        <taxon>Cytophagales</taxon>
        <taxon>Catalimonadaceae</taxon>
        <taxon>Catalinimonas</taxon>
    </lineage>
</organism>
<evidence type="ECO:0000256" key="1">
    <source>
        <dbReference type="ARBA" id="ARBA00001974"/>
    </source>
</evidence>
<evidence type="ECO:0000313" key="8">
    <source>
        <dbReference type="Proteomes" id="UP000198510"/>
    </source>
</evidence>
<dbReference type="Proteomes" id="UP000198510">
    <property type="component" value="Unassembled WGS sequence"/>
</dbReference>
<dbReference type="SUPFAM" id="SSF53474">
    <property type="entry name" value="alpha/beta-Hydrolases"/>
    <property type="match status" value="1"/>
</dbReference>
<protein>
    <submittedName>
        <fullName evidence="7">Alpha/beta hydrolase fold</fullName>
    </submittedName>
</protein>
<evidence type="ECO:0000259" key="6">
    <source>
        <dbReference type="Pfam" id="PF00561"/>
    </source>
</evidence>
<evidence type="ECO:0000256" key="2">
    <source>
        <dbReference type="ARBA" id="ARBA00010790"/>
    </source>
</evidence>